<proteinExistence type="inferred from homology"/>
<dbReference type="RefSeq" id="XP_018189559.1">
    <property type="nucleotide sequence ID" value="XM_018333881.1"/>
</dbReference>
<dbReference type="Pfam" id="PF05368">
    <property type="entry name" value="NmrA"/>
    <property type="match status" value="2"/>
</dbReference>
<accession>A0A165HW31</accession>
<evidence type="ECO:0000256" key="2">
    <source>
        <dbReference type="ARBA" id="ARBA00022857"/>
    </source>
</evidence>
<organism evidence="5 6">
    <name type="scientific">Xylona heveae (strain CBS 132557 / TC161)</name>
    <dbReference type="NCBI Taxonomy" id="1328760"/>
    <lineage>
        <taxon>Eukaryota</taxon>
        <taxon>Fungi</taxon>
        <taxon>Dikarya</taxon>
        <taxon>Ascomycota</taxon>
        <taxon>Pezizomycotina</taxon>
        <taxon>Xylonomycetes</taxon>
        <taxon>Xylonales</taxon>
        <taxon>Xylonaceae</taxon>
        <taxon>Xylona</taxon>
    </lineage>
</organism>
<dbReference type="AlphaFoldDB" id="A0A165HW31"/>
<protein>
    <submittedName>
        <fullName evidence="5">NmrA family protein</fullName>
    </submittedName>
</protein>
<evidence type="ECO:0000313" key="6">
    <source>
        <dbReference type="Proteomes" id="UP000076632"/>
    </source>
</evidence>
<dbReference type="OMA" id="DGMDLEV"/>
<dbReference type="GO" id="GO:0005634">
    <property type="term" value="C:nucleus"/>
    <property type="evidence" value="ECO:0007669"/>
    <property type="project" value="TreeGrafter"/>
</dbReference>
<dbReference type="GeneID" id="28899018"/>
<dbReference type="Proteomes" id="UP000076632">
    <property type="component" value="Unassembled WGS sequence"/>
</dbReference>
<dbReference type="SUPFAM" id="SSF51735">
    <property type="entry name" value="NAD(P)-binding Rossmann-fold domains"/>
    <property type="match status" value="2"/>
</dbReference>
<gene>
    <name evidence="5" type="ORF">L228DRAFT_255334</name>
</gene>
<dbReference type="InterPro" id="IPR036291">
    <property type="entry name" value="NAD(P)-bd_dom_sf"/>
</dbReference>
<comment type="similarity">
    <text evidence="1">Belongs to the NmrA-type oxidoreductase family.</text>
</comment>
<dbReference type="Gene3D" id="3.90.25.10">
    <property type="entry name" value="UDP-galactose 4-epimerase, domain 1"/>
    <property type="match status" value="1"/>
</dbReference>
<evidence type="ECO:0000313" key="5">
    <source>
        <dbReference type="EMBL" id="KZF24004.1"/>
    </source>
</evidence>
<feature type="region of interest" description="Disordered" evidence="3">
    <location>
        <begin position="144"/>
        <end position="182"/>
    </location>
</feature>
<dbReference type="InterPro" id="IPR051164">
    <property type="entry name" value="NmrA-like_oxidored"/>
</dbReference>
<feature type="domain" description="NmrA-like" evidence="4">
    <location>
        <begin position="2"/>
        <end position="141"/>
    </location>
</feature>
<evidence type="ECO:0000256" key="1">
    <source>
        <dbReference type="ARBA" id="ARBA00006328"/>
    </source>
</evidence>
<dbReference type="OrthoDB" id="300709at2759"/>
<dbReference type="InParanoid" id="A0A165HW31"/>
<evidence type="ECO:0000259" key="4">
    <source>
        <dbReference type="Pfam" id="PF05368"/>
    </source>
</evidence>
<name>A0A165HW31_XYLHT</name>
<dbReference type="STRING" id="1328760.A0A165HW31"/>
<dbReference type="PANTHER" id="PTHR42748">
    <property type="entry name" value="NITROGEN METABOLITE REPRESSION PROTEIN NMRA FAMILY MEMBER"/>
    <property type="match status" value="1"/>
</dbReference>
<keyword evidence="6" id="KW-1185">Reference proteome</keyword>
<reference evidence="5 6" key="1">
    <citation type="journal article" date="2016" name="Fungal Biol.">
        <title>The genome of Xylona heveae provides a window into fungal endophytism.</title>
        <authorList>
            <person name="Gazis R."/>
            <person name="Kuo A."/>
            <person name="Riley R."/>
            <person name="LaButti K."/>
            <person name="Lipzen A."/>
            <person name="Lin J."/>
            <person name="Amirebrahimi M."/>
            <person name="Hesse C.N."/>
            <person name="Spatafora J.W."/>
            <person name="Henrissat B."/>
            <person name="Hainaut M."/>
            <person name="Grigoriev I.V."/>
            <person name="Hibbett D.S."/>
        </authorList>
    </citation>
    <scope>NUCLEOTIDE SEQUENCE [LARGE SCALE GENOMIC DNA]</scope>
    <source>
        <strain evidence="5 6">TC161</strain>
    </source>
</reference>
<dbReference type="PANTHER" id="PTHR42748:SF14">
    <property type="entry name" value="SNOAL-LIKE DOMAIN-CONTAINING PROTEIN"/>
    <property type="match status" value="1"/>
</dbReference>
<dbReference type="EMBL" id="KV407456">
    <property type="protein sequence ID" value="KZF24004.1"/>
    <property type="molecule type" value="Genomic_DNA"/>
</dbReference>
<dbReference type="Gene3D" id="3.40.50.720">
    <property type="entry name" value="NAD(P)-binding Rossmann-like Domain"/>
    <property type="match status" value="2"/>
</dbReference>
<feature type="domain" description="NmrA-like" evidence="4">
    <location>
        <begin position="208"/>
        <end position="295"/>
    </location>
</feature>
<dbReference type="InterPro" id="IPR008030">
    <property type="entry name" value="NmrA-like"/>
</dbReference>
<sequence>MASKILVIGGTGAQGMPIIQALVQDKKYSCRVLTRDVASARAKYLASLGNVELVEGTFANEHDLRRAYHGCDGAFVNIDGFNCGEKAEIFWAIRCYELAIEAGVVFYVYANLDYAYKKSGYNPLFRAGHYDGKGRVAEFILAQNSSNKDNNDNKNGNNNKNNNNDNNGKMNTNTLSSSGSTNSAGTMGVAAFTTGPYIEMTIGANTPMTPSIEEGDDDGNSAIVTWRVPLGDGAVPHVALDDCGYYVRWLFDHPERAHGMDLEVAIEHIRYADLARAFEKVTGHPARYVDVSLEEYWDSGPMAGSASRGTGYNADPEDAATMSIKDNFTGFWNMWKYSGGNVGVIQRDYALLDEIFPSRIKSAEEWFRREDELGRKSGKGSLWERVQKGNLKPVMKLVEDRLSGRL</sequence>
<keyword evidence="2" id="KW-0521">NADP</keyword>
<evidence type="ECO:0000256" key="3">
    <source>
        <dbReference type="SAM" id="MobiDB-lite"/>
    </source>
</evidence>